<dbReference type="RefSeq" id="WP_311179046.1">
    <property type="nucleotide sequence ID" value="NZ_JASAZZ010000006.1"/>
</dbReference>
<keyword evidence="2" id="KW-1185">Reference proteome</keyword>
<protein>
    <submittedName>
        <fullName evidence="1">Uncharacterized protein</fullName>
    </submittedName>
</protein>
<reference evidence="1 2" key="1">
    <citation type="submission" date="2023-05" db="EMBL/GenBank/DDBJ databases">
        <title>A Combination of Whole Genome Sequencing and Metagenomics Reveals Diversity of Listeria spp. in Soil Collected from the Nantahala National Forest.</title>
        <authorList>
            <person name="Wang J."/>
            <person name="Schamp C.N."/>
            <person name="Hudson L.K."/>
            <person name="Chaggar H.K."/>
            <person name="Bryan D.W."/>
            <person name="Radosevich M."/>
            <person name="Denes T.G."/>
        </authorList>
    </citation>
    <scope>NUCLEOTIDE SEQUENCE [LARGE SCALE GENOMIC DNA]</scope>
    <source>
        <strain evidence="1 2">UTK S2-0002</strain>
    </source>
</reference>
<dbReference type="EMBL" id="JASBAM010000006">
    <property type="protein sequence ID" value="MDT0115307.1"/>
    <property type="molecule type" value="Genomic_DNA"/>
</dbReference>
<proteinExistence type="predicted"/>
<sequence length="212" mass="24192">MGCDIHLMVEVKDRKTNQWTEYDVADGAVNYIGPNYDLFGILANVRNGFGFAGIDTGDAFIPISSPRGVPKDASKNYLSFVEDWGTDGHSHSFLNLAELQNFDWHGQKNKHRGFLSQENYQKYKSTGKMFGCATDIYGFDILKISNKEMDAIIDNKVIPDTNFSYYTPIEWEESYYESTIDFVDNVIPSLEKIATDCGYTNEEVRIVFFFDN</sequence>
<organism evidence="1 2">
    <name type="scientific">Listeria cossartiae subsp. cayugensis</name>
    <dbReference type="NCBI Taxonomy" id="2713505"/>
    <lineage>
        <taxon>Bacteria</taxon>
        <taxon>Bacillati</taxon>
        <taxon>Bacillota</taxon>
        <taxon>Bacilli</taxon>
        <taxon>Bacillales</taxon>
        <taxon>Listeriaceae</taxon>
        <taxon>Listeria</taxon>
        <taxon>Listeria cossartiae</taxon>
    </lineage>
</organism>
<gene>
    <name evidence="1" type="ORF">QJV37_14315</name>
</gene>
<evidence type="ECO:0000313" key="2">
    <source>
        <dbReference type="Proteomes" id="UP001252688"/>
    </source>
</evidence>
<dbReference type="Proteomes" id="UP001252688">
    <property type="component" value="Unassembled WGS sequence"/>
</dbReference>
<accession>A0ABU2IRI9</accession>
<evidence type="ECO:0000313" key="1">
    <source>
        <dbReference type="EMBL" id="MDT0115307.1"/>
    </source>
</evidence>
<name>A0ABU2IRI9_9LIST</name>
<comment type="caution">
    <text evidence="1">The sequence shown here is derived from an EMBL/GenBank/DDBJ whole genome shotgun (WGS) entry which is preliminary data.</text>
</comment>